<keyword evidence="5" id="KW-0663">Pyridoxal phosphate</keyword>
<evidence type="ECO:0000256" key="3">
    <source>
        <dbReference type="ARBA" id="ARBA00022576"/>
    </source>
</evidence>
<proteinExistence type="inferred from homology"/>
<dbReference type="CDD" id="cd00609">
    <property type="entry name" value="AAT_like"/>
    <property type="match status" value="1"/>
</dbReference>
<comment type="cofactor">
    <cofactor evidence="1">
        <name>pyridoxal 5'-phosphate</name>
        <dbReference type="ChEBI" id="CHEBI:597326"/>
    </cofactor>
</comment>
<reference evidence="7" key="1">
    <citation type="submission" date="2016-10" db="EMBL/GenBank/DDBJ databases">
        <title>Sequence of Gallionella enrichment culture.</title>
        <authorList>
            <person name="Poehlein A."/>
            <person name="Muehling M."/>
            <person name="Daniel R."/>
        </authorList>
    </citation>
    <scope>NUCLEOTIDE SEQUENCE</scope>
</reference>
<protein>
    <submittedName>
        <fullName evidence="7">Aspartate aminotransferase</fullName>
        <ecNumber evidence="7">2.6.1.1</ecNumber>
    </submittedName>
</protein>
<comment type="caution">
    <text evidence="7">The sequence shown here is derived from an EMBL/GenBank/DDBJ whole genome shotgun (WGS) entry which is preliminary data.</text>
</comment>
<evidence type="ECO:0000256" key="1">
    <source>
        <dbReference type="ARBA" id="ARBA00001933"/>
    </source>
</evidence>
<feature type="domain" description="Aminotransferase class I/classII large" evidence="6">
    <location>
        <begin position="41"/>
        <end position="402"/>
    </location>
</feature>
<dbReference type="PANTHER" id="PTHR46383">
    <property type="entry name" value="ASPARTATE AMINOTRANSFERASE"/>
    <property type="match status" value="1"/>
</dbReference>
<dbReference type="InterPro" id="IPR004839">
    <property type="entry name" value="Aminotransferase_I/II_large"/>
</dbReference>
<dbReference type="Pfam" id="PF00155">
    <property type="entry name" value="Aminotran_1_2"/>
    <property type="match status" value="1"/>
</dbReference>
<comment type="similarity">
    <text evidence="2">Belongs to the class-I pyridoxal-phosphate-dependent aminotransferase family.</text>
</comment>
<evidence type="ECO:0000256" key="2">
    <source>
        <dbReference type="ARBA" id="ARBA00007441"/>
    </source>
</evidence>
<accession>A0A1J5RS63</accession>
<dbReference type="Gene3D" id="3.40.640.10">
    <property type="entry name" value="Type I PLP-dependent aspartate aminotransferase-like (Major domain)"/>
    <property type="match status" value="1"/>
</dbReference>
<dbReference type="PROSITE" id="PS00105">
    <property type="entry name" value="AA_TRANSFER_CLASS_1"/>
    <property type="match status" value="1"/>
</dbReference>
<dbReference type="InterPro" id="IPR015424">
    <property type="entry name" value="PyrdxlP-dep_Trfase"/>
</dbReference>
<dbReference type="SUPFAM" id="SSF53383">
    <property type="entry name" value="PLP-dependent transferases"/>
    <property type="match status" value="1"/>
</dbReference>
<evidence type="ECO:0000256" key="5">
    <source>
        <dbReference type="ARBA" id="ARBA00022898"/>
    </source>
</evidence>
<dbReference type="EMBL" id="MLJW01000117">
    <property type="protein sequence ID" value="OIQ98537.1"/>
    <property type="molecule type" value="Genomic_DNA"/>
</dbReference>
<name>A0A1J5RS63_9ZZZZ</name>
<evidence type="ECO:0000259" key="6">
    <source>
        <dbReference type="Pfam" id="PF00155"/>
    </source>
</evidence>
<dbReference type="GO" id="GO:0004069">
    <property type="term" value="F:L-aspartate:2-oxoglutarate aminotransferase activity"/>
    <property type="evidence" value="ECO:0007669"/>
    <property type="project" value="UniProtKB-EC"/>
</dbReference>
<dbReference type="AlphaFoldDB" id="A0A1J5RS63"/>
<dbReference type="EC" id="2.6.1.1" evidence="7"/>
<dbReference type="FunFam" id="3.40.640.10:FF:000033">
    <property type="entry name" value="Aspartate aminotransferase"/>
    <property type="match status" value="1"/>
</dbReference>
<dbReference type="InterPro" id="IPR015422">
    <property type="entry name" value="PyrdxlP-dep_Trfase_small"/>
</dbReference>
<organism evidence="7">
    <name type="scientific">mine drainage metagenome</name>
    <dbReference type="NCBI Taxonomy" id="410659"/>
    <lineage>
        <taxon>unclassified sequences</taxon>
        <taxon>metagenomes</taxon>
        <taxon>ecological metagenomes</taxon>
    </lineage>
</organism>
<evidence type="ECO:0000256" key="4">
    <source>
        <dbReference type="ARBA" id="ARBA00022679"/>
    </source>
</evidence>
<dbReference type="InterPro" id="IPR015421">
    <property type="entry name" value="PyrdxlP-dep_Trfase_major"/>
</dbReference>
<keyword evidence="4 7" id="KW-0808">Transferase</keyword>
<dbReference type="GO" id="GO:0006520">
    <property type="term" value="P:amino acid metabolic process"/>
    <property type="evidence" value="ECO:0007669"/>
    <property type="project" value="InterPro"/>
</dbReference>
<dbReference type="Gene3D" id="3.90.1150.10">
    <property type="entry name" value="Aspartate Aminotransferase, domain 1"/>
    <property type="match status" value="1"/>
</dbReference>
<sequence length="408" mass="43685">MASSQAARQASVLSLRVQAIKESPTLAITAKAGKYKSEGRDIIGLAAGEPDFDTPQHIKDAAKAAIDAGFTKYTPVAGTPGLKKAIVNKFKQENGFDYALNEVIVGVGGKQTIFNLCLAVLNKGDEVIVPAPYWVSYADIALVAEATPVIVQCGIEQGFKLTPQQLEAAITPKTKLFMINSPSNPTGSVYSLSELQALGEVLLKHPHVLVATDDMYEHVNLTGDKFYNILNAAPALKDRCIVLNGVSKAYSMTGWRIGYAAGPAYIIKAMEILQSQSTSNPTSISQVAAQAALEGSQDCITPMVTAFKERHTYVVNRFNTMPGLSCLMAGGAFYAFPDARGAIDNLHKAGKIKAATDMALAEYFLESFDVAVVPGSAFGAEGYFRISFATSMENLRNALDRIEKALNI</sequence>
<dbReference type="InterPro" id="IPR004838">
    <property type="entry name" value="NHTrfase_class1_PyrdxlP-BS"/>
</dbReference>
<keyword evidence="3 7" id="KW-0032">Aminotransferase</keyword>
<evidence type="ECO:0000313" key="7">
    <source>
        <dbReference type="EMBL" id="OIQ98537.1"/>
    </source>
</evidence>
<gene>
    <name evidence="7" type="ORF">GALL_193620</name>
</gene>
<dbReference type="GO" id="GO:0030170">
    <property type="term" value="F:pyridoxal phosphate binding"/>
    <property type="evidence" value="ECO:0007669"/>
    <property type="project" value="InterPro"/>
</dbReference>
<dbReference type="InterPro" id="IPR050596">
    <property type="entry name" value="AspAT/PAT-like"/>
</dbReference>
<dbReference type="PANTHER" id="PTHR46383:SF1">
    <property type="entry name" value="ASPARTATE AMINOTRANSFERASE"/>
    <property type="match status" value="1"/>
</dbReference>